<evidence type="ECO:0000313" key="2">
    <source>
        <dbReference type="EMBL" id="CAB4183431.1"/>
    </source>
</evidence>
<proteinExistence type="predicted"/>
<dbReference type="EMBL" id="LR797029">
    <property type="protein sequence ID" value="CAB4183431.1"/>
    <property type="molecule type" value="Genomic_DNA"/>
</dbReference>
<evidence type="ECO:0000313" key="3">
    <source>
        <dbReference type="EMBL" id="CAB4212323.1"/>
    </source>
</evidence>
<reference evidence="1" key="1">
    <citation type="submission" date="2020-04" db="EMBL/GenBank/DDBJ databases">
        <authorList>
            <person name="Chiriac C."/>
            <person name="Salcher M."/>
            <person name="Ghai R."/>
            <person name="Kavagutti S V."/>
        </authorList>
    </citation>
    <scope>NUCLEOTIDE SEQUENCE</scope>
</reference>
<dbReference type="EMBL" id="LR796424">
    <property type="protein sequence ID" value="CAB4144233.1"/>
    <property type="molecule type" value="Genomic_DNA"/>
</dbReference>
<sequence length="76" mass="8915">MKQKKNKKKITAFVKTFEEIKDVLETFVDKPDEQEFKLIVKSPFRNYSVGEVIISKSEVDAVLKSNEKHMVRKTLK</sequence>
<protein>
    <submittedName>
        <fullName evidence="1">Uncharacterized protein</fullName>
    </submittedName>
</protein>
<name>A0A6J5MFY6_9CAUD</name>
<evidence type="ECO:0000313" key="1">
    <source>
        <dbReference type="EMBL" id="CAB4144233.1"/>
    </source>
</evidence>
<accession>A0A6J5MFY6</accession>
<gene>
    <name evidence="2" type="ORF">UFOVP1089_64</name>
    <name evidence="3" type="ORF">UFOVP1443_7</name>
    <name evidence="1" type="ORF">UFOVP459_21</name>
</gene>
<organism evidence="1">
    <name type="scientific">uncultured Caudovirales phage</name>
    <dbReference type="NCBI Taxonomy" id="2100421"/>
    <lineage>
        <taxon>Viruses</taxon>
        <taxon>Duplodnaviria</taxon>
        <taxon>Heunggongvirae</taxon>
        <taxon>Uroviricota</taxon>
        <taxon>Caudoviricetes</taxon>
        <taxon>Peduoviridae</taxon>
        <taxon>Maltschvirus</taxon>
        <taxon>Maltschvirus maltsch</taxon>
    </lineage>
</organism>
<dbReference type="EMBL" id="LR797389">
    <property type="protein sequence ID" value="CAB4212323.1"/>
    <property type="molecule type" value="Genomic_DNA"/>
</dbReference>